<evidence type="ECO:0000256" key="6">
    <source>
        <dbReference type="ARBA" id="ARBA00022847"/>
    </source>
</evidence>
<dbReference type="PANTHER" id="PTHR23500">
    <property type="entry name" value="SOLUTE CARRIER FAMILY 2, FACILITATED GLUCOSE TRANSPORTER"/>
    <property type="match status" value="1"/>
</dbReference>
<gene>
    <name evidence="12" type="ORF">EUTSA_v10000602mg</name>
</gene>
<evidence type="ECO:0000313" key="12">
    <source>
        <dbReference type="EMBL" id="ESQ46422.1"/>
    </source>
</evidence>
<keyword evidence="7 10" id="KW-1133">Transmembrane helix</keyword>
<evidence type="ECO:0000313" key="13">
    <source>
        <dbReference type="Proteomes" id="UP000030689"/>
    </source>
</evidence>
<evidence type="ECO:0000256" key="2">
    <source>
        <dbReference type="ARBA" id="ARBA00010992"/>
    </source>
</evidence>
<dbReference type="EMBL" id="KI517426">
    <property type="protein sequence ID" value="ESQ46422.1"/>
    <property type="molecule type" value="Genomic_DNA"/>
</dbReference>
<feature type="transmembrane region" description="Helical" evidence="10">
    <location>
        <begin position="260"/>
        <end position="284"/>
    </location>
</feature>
<feature type="transmembrane region" description="Helical" evidence="10">
    <location>
        <begin position="296"/>
        <end position="318"/>
    </location>
</feature>
<dbReference type="Gene3D" id="1.20.1250.20">
    <property type="entry name" value="MFS general substrate transporter like domains"/>
    <property type="match status" value="1"/>
</dbReference>
<dbReference type="CDD" id="cd17361">
    <property type="entry name" value="MFS_STP"/>
    <property type="match status" value="1"/>
</dbReference>
<keyword evidence="3 9" id="KW-0813">Transport</keyword>
<comment type="similarity">
    <text evidence="2 9">Belongs to the major facilitator superfamily. Sugar transporter (TC 2.A.1.1) family.</text>
</comment>
<dbReference type="InterPro" id="IPR020846">
    <property type="entry name" value="MFS_dom"/>
</dbReference>
<dbReference type="NCBIfam" id="TIGR00879">
    <property type="entry name" value="SP"/>
    <property type="match status" value="1"/>
</dbReference>
<dbReference type="InterPro" id="IPR036259">
    <property type="entry name" value="MFS_trans_sf"/>
</dbReference>
<evidence type="ECO:0000256" key="1">
    <source>
        <dbReference type="ARBA" id="ARBA00004141"/>
    </source>
</evidence>
<keyword evidence="8 10" id="KW-0472">Membrane</keyword>
<accession>V4LV95</accession>
<sequence length="491" mass="54393">MLPRRSLESAEVANERAERYQGKITSFVILTCLVATIGGCIFGYDIGVSGSVTSTDGFLKEFFHTVYERKMNAHENNYCKFDDQGLAAFNSLLYIAGLVATLMASPITRKYGRRASIICAGIFFLIGAAAVPVYLSEVAPAHMRGGLTILFQLATTIGIFAATMISYAMRNLNPWGWRLSLGSAAFPALLMTLGGYFLPETPNNLIERGLKERGRHVLEKLRGTKNVNAEFQDMIDASELANSVKHPFKDILQKRHRPQLVMAILIPMFQILTGTNCILFYAPILFLTMGFGENSLLYSAVLIGGVLFVSTFVSIALVDKLGRRALLISGGLQMIICQIIVAVILSLKFGDNQDLSKGYSILLVFFFSLFILGYGWSWGPLGWTIPSEIFPLATRSAGQSITVSVNLLFTFITSQGFLYLLCALKFGIFLFFAGCVSVMTIFVYFLLPETKGVPIEEMTLIWRKHWFWKKLLPENLVAQSSHVQSSSLQTS</sequence>
<dbReference type="SUPFAM" id="SSF103473">
    <property type="entry name" value="MFS general substrate transporter"/>
    <property type="match status" value="1"/>
</dbReference>
<reference evidence="12 13" key="1">
    <citation type="journal article" date="2013" name="Front. Plant Sci.">
        <title>The Reference Genome of the Halophytic Plant Eutrema salsugineum.</title>
        <authorList>
            <person name="Yang R."/>
            <person name="Jarvis D.E."/>
            <person name="Chen H."/>
            <person name="Beilstein M.A."/>
            <person name="Grimwood J."/>
            <person name="Jenkins J."/>
            <person name="Shu S."/>
            <person name="Prochnik S."/>
            <person name="Xin M."/>
            <person name="Ma C."/>
            <person name="Schmutz J."/>
            <person name="Wing R.A."/>
            <person name="Mitchell-Olds T."/>
            <person name="Schumaker K.S."/>
            <person name="Wang X."/>
        </authorList>
    </citation>
    <scope>NUCLEOTIDE SEQUENCE [LARGE SCALE GENOMIC DNA]</scope>
</reference>
<feature type="transmembrane region" description="Helical" evidence="10">
    <location>
        <begin position="324"/>
        <end position="347"/>
    </location>
</feature>
<dbReference type="Gramene" id="ESQ46422">
    <property type="protein sequence ID" value="ESQ46422"/>
    <property type="gene ID" value="EUTSA_v10000602mg"/>
</dbReference>
<evidence type="ECO:0000256" key="10">
    <source>
        <dbReference type="SAM" id="Phobius"/>
    </source>
</evidence>
<evidence type="ECO:0000256" key="8">
    <source>
        <dbReference type="ARBA" id="ARBA00023136"/>
    </source>
</evidence>
<dbReference type="KEGG" id="eus:EUTSA_v10000602mg"/>
<feature type="transmembrane region" description="Helical" evidence="10">
    <location>
        <begin position="86"/>
        <end position="105"/>
    </location>
</feature>
<dbReference type="InterPro" id="IPR003663">
    <property type="entry name" value="Sugar/inositol_transpt"/>
</dbReference>
<evidence type="ECO:0000256" key="3">
    <source>
        <dbReference type="ARBA" id="ARBA00022448"/>
    </source>
</evidence>
<keyword evidence="13" id="KW-1185">Reference proteome</keyword>
<evidence type="ECO:0000256" key="5">
    <source>
        <dbReference type="ARBA" id="ARBA00022692"/>
    </source>
</evidence>
<evidence type="ECO:0000259" key="11">
    <source>
        <dbReference type="PROSITE" id="PS50850"/>
    </source>
</evidence>
<dbReference type="PROSITE" id="PS00216">
    <property type="entry name" value="SUGAR_TRANSPORT_1"/>
    <property type="match status" value="1"/>
</dbReference>
<dbReference type="AlphaFoldDB" id="V4LV95"/>
<feature type="transmembrane region" description="Helical" evidence="10">
    <location>
        <begin position="359"/>
        <end position="377"/>
    </location>
</feature>
<keyword evidence="5 10" id="KW-0812">Transmembrane</keyword>
<feature type="transmembrane region" description="Helical" evidence="10">
    <location>
        <begin position="179"/>
        <end position="198"/>
    </location>
</feature>
<dbReference type="InterPro" id="IPR044778">
    <property type="entry name" value="MFS_STP/MST-like_plant"/>
</dbReference>
<keyword evidence="6" id="KW-0769">Symport</keyword>
<dbReference type="FunFam" id="1.20.1250.20:FF:000931">
    <property type="entry name" value="Sugar transport protein 3"/>
    <property type="match status" value="1"/>
</dbReference>
<dbReference type="PROSITE" id="PS50850">
    <property type="entry name" value="MFS"/>
    <property type="match status" value="1"/>
</dbReference>
<feature type="transmembrane region" description="Helical" evidence="10">
    <location>
        <begin position="117"/>
        <end position="135"/>
    </location>
</feature>
<feature type="transmembrane region" description="Helical" evidence="10">
    <location>
        <begin position="397"/>
        <end position="421"/>
    </location>
</feature>
<feature type="transmembrane region" description="Helical" evidence="10">
    <location>
        <begin position="428"/>
        <end position="447"/>
    </location>
</feature>
<evidence type="ECO:0000256" key="4">
    <source>
        <dbReference type="ARBA" id="ARBA00022597"/>
    </source>
</evidence>
<dbReference type="InterPro" id="IPR005828">
    <property type="entry name" value="MFS_sugar_transport-like"/>
</dbReference>
<organism evidence="12 13">
    <name type="scientific">Eutrema salsugineum</name>
    <name type="common">Saltwater cress</name>
    <name type="synonym">Sisymbrium salsugineum</name>
    <dbReference type="NCBI Taxonomy" id="72664"/>
    <lineage>
        <taxon>Eukaryota</taxon>
        <taxon>Viridiplantae</taxon>
        <taxon>Streptophyta</taxon>
        <taxon>Embryophyta</taxon>
        <taxon>Tracheophyta</taxon>
        <taxon>Spermatophyta</taxon>
        <taxon>Magnoliopsida</taxon>
        <taxon>eudicotyledons</taxon>
        <taxon>Gunneridae</taxon>
        <taxon>Pentapetalae</taxon>
        <taxon>rosids</taxon>
        <taxon>malvids</taxon>
        <taxon>Brassicales</taxon>
        <taxon>Brassicaceae</taxon>
        <taxon>Eutremeae</taxon>
        <taxon>Eutrema</taxon>
    </lineage>
</organism>
<dbReference type="InterPro" id="IPR005829">
    <property type="entry name" value="Sugar_transporter_CS"/>
</dbReference>
<proteinExistence type="inferred from homology"/>
<evidence type="ECO:0000256" key="7">
    <source>
        <dbReference type="ARBA" id="ARBA00022989"/>
    </source>
</evidence>
<comment type="subcellular location">
    <subcellularLocation>
        <location evidence="1">Membrane</location>
        <topology evidence="1">Multi-pass membrane protein</topology>
    </subcellularLocation>
</comment>
<dbReference type="Proteomes" id="UP000030689">
    <property type="component" value="Unassembled WGS sequence"/>
</dbReference>
<dbReference type="PANTHER" id="PTHR23500:SF541">
    <property type="entry name" value="MAJOR FACILITATOR SUPERFAMILY (MFS) PROFILE DOMAIN-CONTAINING PROTEIN"/>
    <property type="match status" value="1"/>
</dbReference>
<protein>
    <recommendedName>
        <fullName evidence="11">Major facilitator superfamily (MFS) profile domain-containing protein</fullName>
    </recommendedName>
</protein>
<dbReference type="InterPro" id="IPR045262">
    <property type="entry name" value="STP/PLT_plant"/>
</dbReference>
<name>V4LV95_EUTSA</name>
<evidence type="ECO:0000256" key="9">
    <source>
        <dbReference type="RuleBase" id="RU003346"/>
    </source>
</evidence>
<keyword evidence="4" id="KW-0762">Sugar transport</keyword>
<dbReference type="OMA" id="LQASENW"/>
<dbReference type="GO" id="GO:0015145">
    <property type="term" value="F:monosaccharide transmembrane transporter activity"/>
    <property type="evidence" value="ECO:0007669"/>
    <property type="project" value="InterPro"/>
</dbReference>
<feature type="transmembrane region" description="Helical" evidence="10">
    <location>
        <begin position="147"/>
        <end position="167"/>
    </location>
</feature>
<dbReference type="Pfam" id="PF00083">
    <property type="entry name" value="Sugar_tr"/>
    <property type="match status" value="1"/>
</dbReference>
<dbReference type="GO" id="GO:0015293">
    <property type="term" value="F:symporter activity"/>
    <property type="evidence" value="ECO:0007669"/>
    <property type="project" value="UniProtKB-KW"/>
</dbReference>
<dbReference type="eggNOG" id="KOG0254">
    <property type="taxonomic scope" value="Eukaryota"/>
</dbReference>
<feature type="transmembrane region" description="Helical" evidence="10">
    <location>
        <begin position="24"/>
        <end position="44"/>
    </location>
</feature>
<feature type="domain" description="Major facilitator superfamily (MFS) profile" evidence="11">
    <location>
        <begin position="1"/>
        <end position="451"/>
    </location>
</feature>
<dbReference type="GO" id="GO:0016020">
    <property type="term" value="C:membrane"/>
    <property type="evidence" value="ECO:0007669"/>
    <property type="project" value="UniProtKB-SubCell"/>
</dbReference>
<dbReference type="PRINTS" id="PR00171">
    <property type="entry name" value="SUGRTRNSPORT"/>
</dbReference>